<keyword evidence="3" id="KW-0132">Cell division</keyword>
<feature type="domain" description="Nuclear condensin complex subunit 3 C-terminal" evidence="7">
    <location>
        <begin position="501"/>
        <end position="717"/>
    </location>
</feature>
<dbReference type="InterPro" id="IPR025977">
    <property type="entry name" value="Cnd3_C"/>
</dbReference>
<evidence type="ECO:0000256" key="1">
    <source>
        <dbReference type="ARBA" id="ARBA00004286"/>
    </source>
</evidence>
<dbReference type="GO" id="GO:0007076">
    <property type="term" value="P:mitotic chromosome condensation"/>
    <property type="evidence" value="ECO:0007669"/>
    <property type="project" value="InterPro"/>
</dbReference>
<dbReference type="GO" id="GO:0000796">
    <property type="term" value="C:condensin complex"/>
    <property type="evidence" value="ECO:0007669"/>
    <property type="project" value="InterPro"/>
</dbReference>
<reference evidence="11" key="1">
    <citation type="submission" date="2017-02" db="UniProtKB">
        <authorList>
            <consortium name="WormBaseParasite"/>
        </authorList>
    </citation>
    <scope>IDENTIFICATION</scope>
</reference>
<keyword evidence="6" id="KW-0131">Cell cycle</keyword>
<evidence type="ECO:0000256" key="4">
    <source>
        <dbReference type="ARBA" id="ARBA00022776"/>
    </source>
</evidence>
<dbReference type="InterPro" id="IPR016024">
    <property type="entry name" value="ARM-type_fold"/>
</dbReference>
<dbReference type="EMBL" id="UYYG01000136">
    <property type="protein sequence ID" value="VDN53485.1"/>
    <property type="molecule type" value="Genomic_DNA"/>
</dbReference>
<dbReference type="WBParaSite" id="DME_0000990101-mRNA-1">
    <property type="protein sequence ID" value="DME_0000990101-mRNA-1"/>
    <property type="gene ID" value="DME_0000990101"/>
</dbReference>
<evidence type="ECO:0000313" key="11">
    <source>
        <dbReference type="WBParaSite" id="DME_0000990101-mRNA-1"/>
    </source>
</evidence>
<proteinExistence type="predicted"/>
<sequence>MQGNTADADQKVLINHLNFNLTVHTCKAREDDQSNRFLVFIVKSAIRFMINNITDAIYRTLYQHIIKSPYVRMQVVRSLALVVERNYLLTYGPTLLKSKKYLVDRLYDISHDVKLEAVRVLPFTSVFYIESFIEAINTEPDVHVRRLAFARIAHFSNVRSFSVSQRMKILNIGTRDDDYVVQKFVERTIAGWVGKRVAMPSVILINMEFIEYEEACAKALMVYLGYCQKKLGCCSLEKFVVSFCKAVRDTEEETGKIELIDSTNYLQVFDGLVKNSEKIFKYAESVYFWKCFIQYCFEKAKSEGDRSEVVYRLMPNMTGFCRLIYKFLVVWSPHVTREEGLASESVMFCLCHISRFYDRTDVVGRKNWKEMLEIIFSMRVLPNSVKIIEFAINELFNEFYSKDKFQEFIDWSCYRINSFITATPNETEEELTSQNLIREKRRNIQSKFHRNLSLETEEISNFIEKTDPEFLQLENRNVERALIALRCLLKHPCISTITTLLRSALEIAIEEFLMKMDPCIWPLVCEVIGLAAAVDKMIAHERMHLLRSAIEVDGSPSEACALSSISLIAVSHGFSYIANFLYPDITQKNEPRSTHLQKVFEEYLSLEDDYLCCAAVESCSRILFLGNYIFPGMLAKCLLLHSHPKCPPNTFRLLDYFLSIYSSNQDKLAGAMSTAVRLAEEGTFKKFNRTDIYRMLTYIVNATKISNLVATNEVELNEYDFIPWTRPVQFFVIHNLLLIIERTSAFTDGVVKALQFTSLEEIDQIEDLSNIQEKVDSAIKILHGRKLYNLAIGLIDFKNRVSELINVHSRQTDSGNNSVALCVNETHLQNSIKRTLSGNSNRNINRDEDTIRERDDSQRQDGRNHQWDIKVKKVDLDKEKLKYSQTFEFPI</sequence>
<protein>
    <submittedName>
        <fullName evidence="11">Cnd3 domain-containing protein</fullName>
    </submittedName>
</protein>
<name>A0A0N4UPK9_DRAME</name>
<keyword evidence="2" id="KW-0158">Chromosome</keyword>
<dbReference type="Proteomes" id="UP000274756">
    <property type="component" value="Unassembled WGS sequence"/>
</dbReference>
<accession>A0A0N4UPK9</accession>
<keyword evidence="10" id="KW-1185">Reference proteome</keyword>
<evidence type="ECO:0000313" key="10">
    <source>
        <dbReference type="Proteomes" id="UP000274756"/>
    </source>
</evidence>
<evidence type="ECO:0000259" key="7">
    <source>
        <dbReference type="Pfam" id="PF12719"/>
    </source>
</evidence>
<dbReference type="OrthoDB" id="5802069at2759"/>
<dbReference type="PANTHER" id="PTHR14418">
    <property type="entry name" value="CONDENSIN COMPLEX SUBUNIT 3-RELATED"/>
    <property type="match status" value="1"/>
</dbReference>
<dbReference type="AlphaFoldDB" id="A0A0N4UPK9"/>
<dbReference type="SUPFAM" id="SSF48371">
    <property type="entry name" value="ARM repeat"/>
    <property type="match status" value="1"/>
</dbReference>
<dbReference type="Pfam" id="PF12719">
    <property type="entry name" value="Cnd3"/>
    <property type="match status" value="1"/>
</dbReference>
<evidence type="ECO:0000313" key="8">
    <source>
        <dbReference type="EMBL" id="VDN53485.1"/>
    </source>
</evidence>
<evidence type="ECO:0000256" key="2">
    <source>
        <dbReference type="ARBA" id="ARBA00022454"/>
    </source>
</evidence>
<dbReference type="GO" id="GO:0005737">
    <property type="term" value="C:cytoplasm"/>
    <property type="evidence" value="ECO:0007669"/>
    <property type="project" value="TreeGrafter"/>
</dbReference>
<dbReference type="STRING" id="318479.A0A0N4UPK9"/>
<dbReference type="Proteomes" id="UP000038040">
    <property type="component" value="Unplaced"/>
</dbReference>
<dbReference type="GO" id="GO:0051301">
    <property type="term" value="P:cell division"/>
    <property type="evidence" value="ECO:0007669"/>
    <property type="project" value="UniProtKB-KW"/>
</dbReference>
<evidence type="ECO:0000256" key="3">
    <source>
        <dbReference type="ARBA" id="ARBA00022618"/>
    </source>
</evidence>
<keyword evidence="5" id="KW-0226">DNA condensation</keyword>
<dbReference type="PANTHER" id="PTHR14418:SF5">
    <property type="entry name" value="CONDENSIN COMPLEX SUBUNIT 3"/>
    <property type="match status" value="1"/>
</dbReference>
<reference evidence="8 10" key="2">
    <citation type="submission" date="2018-11" db="EMBL/GenBank/DDBJ databases">
        <authorList>
            <consortium name="Pathogen Informatics"/>
        </authorList>
    </citation>
    <scope>NUCLEOTIDE SEQUENCE [LARGE SCALE GENOMIC DNA]</scope>
</reference>
<dbReference type="InterPro" id="IPR027165">
    <property type="entry name" value="CND3"/>
</dbReference>
<evidence type="ECO:0000313" key="9">
    <source>
        <dbReference type="Proteomes" id="UP000038040"/>
    </source>
</evidence>
<gene>
    <name evidence="8" type="ORF">DME_LOCUS3458</name>
</gene>
<organism evidence="9 11">
    <name type="scientific">Dracunculus medinensis</name>
    <name type="common">Guinea worm</name>
    <dbReference type="NCBI Taxonomy" id="318479"/>
    <lineage>
        <taxon>Eukaryota</taxon>
        <taxon>Metazoa</taxon>
        <taxon>Ecdysozoa</taxon>
        <taxon>Nematoda</taxon>
        <taxon>Chromadorea</taxon>
        <taxon>Rhabditida</taxon>
        <taxon>Spirurina</taxon>
        <taxon>Dracunculoidea</taxon>
        <taxon>Dracunculidae</taxon>
        <taxon>Dracunculus</taxon>
    </lineage>
</organism>
<dbReference type="GO" id="GO:0000793">
    <property type="term" value="C:condensed chromosome"/>
    <property type="evidence" value="ECO:0007669"/>
    <property type="project" value="TreeGrafter"/>
</dbReference>
<evidence type="ECO:0000256" key="5">
    <source>
        <dbReference type="ARBA" id="ARBA00023067"/>
    </source>
</evidence>
<evidence type="ECO:0000256" key="6">
    <source>
        <dbReference type="ARBA" id="ARBA00023306"/>
    </source>
</evidence>
<comment type="subcellular location">
    <subcellularLocation>
        <location evidence="1">Chromosome</location>
    </subcellularLocation>
</comment>
<keyword evidence="4" id="KW-0498">Mitosis</keyword>